<dbReference type="AlphaFoldDB" id="A0AAV9G137"/>
<sequence length="331" mass="34830">MSQDGSHVHPGTDAASNDHGSAPPATDANTALSLGPAENASNSGPLTGTPVVAEDGSKVKGDIDEQAGSAGSTHSGAGNSKGNKRSAEQVAMATNVSDDVSNMPKGKRQKMCGRRKKQLPHIINERERRKRMKGMYADLQALLPNVPEKTDKTTIVDEAINFIGVLEGTVAKLEKRKQDLALARRAAAAGLEAGSSAAPPPANAAAQGSSDLPQGWAWLPKQQPKPAMPQQLGLQTWSGANVVLSVANDYGFINVCVPRRSGVLLLVLSVLEKHRIDVITTHVGTDGVQSMFTIHARVNTAALQQLGGVPPASEDIYKLAVSEIMVWLSSY</sequence>
<gene>
    <name evidence="6" type="ORF">QOZ80_UnG0725570</name>
</gene>
<dbReference type="Pfam" id="PF00010">
    <property type="entry name" value="HLH"/>
    <property type="match status" value="1"/>
</dbReference>
<feature type="domain" description="BHLH" evidence="5">
    <location>
        <begin position="116"/>
        <end position="166"/>
    </location>
</feature>
<feature type="region of interest" description="Disordered" evidence="4">
    <location>
        <begin position="1"/>
        <end position="91"/>
    </location>
</feature>
<feature type="compositionally biased region" description="Basic residues" evidence="4">
    <location>
        <begin position="105"/>
        <end position="117"/>
    </location>
</feature>
<dbReference type="GO" id="GO:0003700">
    <property type="term" value="F:DNA-binding transcription factor activity"/>
    <property type="evidence" value="ECO:0007669"/>
    <property type="project" value="InterPro"/>
</dbReference>
<feature type="region of interest" description="Disordered" evidence="4">
    <location>
        <begin position="193"/>
        <end position="214"/>
    </location>
</feature>
<dbReference type="GO" id="GO:0009960">
    <property type="term" value="P:endosperm development"/>
    <property type="evidence" value="ECO:0007669"/>
    <property type="project" value="InterPro"/>
</dbReference>
<keyword evidence="2" id="KW-0805">Transcription regulation</keyword>
<dbReference type="SUPFAM" id="SSF47459">
    <property type="entry name" value="HLH, helix-loop-helix DNA-binding domain"/>
    <property type="match status" value="1"/>
</dbReference>
<evidence type="ECO:0000256" key="1">
    <source>
        <dbReference type="ARBA" id="ARBA00005510"/>
    </source>
</evidence>
<dbReference type="EMBL" id="MU847505">
    <property type="protein sequence ID" value="KAK2630790.1"/>
    <property type="molecule type" value="Genomic_DNA"/>
</dbReference>
<dbReference type="PROSITE" id="PS50888">
    <property type="entry name" value="BHLH"/>
    <property type="match status" value="1"/>
</dbReference>
<dbReference type="InterPro" id="IPR036638">
    <property type="entry name" value="HLH_DNA-bd_sf"/>
</dbReference>
<reference evidence="6 7" key="1">
    <citation type="submission" date="2023-05" db="EMBL/GenBank/DDBJ databases">
        <title>WGS assembly of Eleusine coracana.</title>
        <authorList>
            <person name="Jenkins J."/>
            <person name="Schmutz J."/>
            <person name="Lux T."/>
            <person name="Plott C."/>
            <person name="Mayer K."/>
            <person name="Qi P."/>
            <person name="Devos K."/>
        </authorList>
    </citation>
    <scope>NUCLEOTIDE SEQUENCE [LARGE SCALE GENOMIC DNA]</scope>
    <source>
        <tissue evidence="6">Leaves</tissue>
    </source>
</reference>
<keyword evidence="3" id="KW-0804">Transcription</keyword>
<accession>A0AAV9G137</accession>
<name>A0AAV9G137_ELECO</name>
<organism evidence="6 7">
    <name type="scientific">Eleusine coracana subsp. coracana</name>
    <dbReference type="NCBI Taxonomy" id="191504"/>
    <lineage>
        <taxon>Eukaryota</taxon>
        <taxon>Viridiplantae</taxon>
        <taxon>Streptophyta</taxon>
        <taxon>Embryophyta</taxon>
        <taxon>Tracheophyta</taxon>
        <taxon>Spermatophyta</taxon>
        <taxon>Magnoliopsida</taxon>
        <taxon>Liliopsida</taxon>
        <taxon>Poales</taxon>
        <taxon>Poaceae</taxon>
        <taxon>PACMAD clade</taxon>
        <taxon>Chloridoideae</taxon>
        <taxon>Cynodonteae</taxon>
        <taxon>Eleusininae</taxon>
        <taxon>Eleusine</taxon>
    </lineage>
</organism>
<dbReference type="PANTHER" id="PTHR46772">
    <property type="entry name" value="BHLH DOMAIN-CONTAINING PROTEIN"/>
    <property type="match status" value="1"/>
</dbReference>
<proteinExistence type="inferred from homology"/>
<protein>
    <recommendedName>
        <fullName evidence="5">BHLH domain-containing protein</fullName>
    </recommendedName>
</protein>
<evidence type="ECO:0000313" key="7">
    <source>
        <dbReference type="Proteomes" id="UP001301735"/>
    </source>
</evidence>
<keyword evidence="7" id="KW-1185">Reference proteome</keyword>
<dbReference type="Proteomes" id="UP001301735">
    <property type="component" value="Unassembled WGS sequence"/>
</dbReference>
<dbReference type="SMART" id="SM00353">
    <property type="entry name" value="HLH"/>
    <property type="match status" value="1"/>
</dbReference>
<evidence type="ECO:0000259" key="5">
    <source>
        <dbReference type="PROSITE" id="PS50888"/>
    </source>
</evidence>
<dbReference type="CDD" id="cd11393">
    <property type="entry name" value="bHLH_AtbHLH_like"/>
    <property type="match status" value="1"/>
</dbReference>
<evidence type="ECO:0000256" key="2">
    <source>
        <dbReference type="ARBA" id="ARBA00023015"/>
    </source>
</evidence>
<feature type="region of interest" description="Disordered" evidence="4">
    <location>
        <begin position="98"/>
        <end position="117"/>
    </location>
</feature>
<feature type="compositionally biased region" description="Low complexity" evidence="4">
    <location>
        <begin position="193"/>
        <end position="209"/>
    </location>
</feature>
<evidence type="ECO:0000313" key="6">
    <source>
        <dbReference type="EMBL" id="KAK2630790.1"/>
    </source>
</evidence>
<dbReference type="InterPro" id="IPR045239">
    <property type="entry name" value="bHLH95_bHLH"/>
</dbReference>
<dbReference type="InterPro" id="IPR011598">
    <property type="entry name" value="bHLH_dom"/>
</dbReference>
<comment type="similarity">
    <text evidence="1">Belongs to the bHLH protein family.</text>
</comment>
<comment type="caution">
    <text evidence="6">The sequence shown here is derived from an EMBL/GenBank/DDBJ whole genome shotgun (WGS) entry which is preliminary data.</text>
</comment>
<feature type="compositionally biased region" description="Low complexity" evidence="4">
    <location>
        <begin position="67"/>
        <end position="80"/>
    </location>
</feature>
<dbReference type="Gene3D" id="4.10.280.10">
    <property type="entry name" value="Helix-loop-helix DNA-binding domain"/>
    <property type="match status" value="1"/>
</dbReference>
<evidence type="ECO:0000256" key="4">
    <source>
        <dbReference type="SAM" id="MobiDB-lite"/>
    </source>
</evidence>
<evidence type="ECO:0000256" key="3">
    <source>
        <dbReference type="ARBA" id="ARBA00023163"/>
    </source>
</evidence>
<dbReference type="InterPro" id="IPR044278">
    <property type="entry name" value="BHLH95-like"/>
</dbReference>
<dbReference type="PANTHER" id="PTHR46772:SF8">
    <property type="entry name" value="TRANSCRIPTION FACTOR BHLH95"/>
    <property type="match status" value="1"/>
</dbReference>
<dbReference type="GO" id="GO:0046983">
    <property type="term" value="F:protein dimerization activity"/>
    <property type="evidence" value="ECO:0007669"/>
    <property type="project" value="InterPro"/>
</dbReference>